<keyword evidence="1" id="KW-1133">Transmembrane helix</keyword>
<sequence>ILKCNPISVNDLVFKDYGTTLRRGKGTFGSLYDKSHCQAWSCSFYVTRRDRFLDMKFDVKLRDLDFTEKVLLTEGAMDFYGMAHAQILDLPPMANFTRIIINRPELSGLPAWILLAAAGVGLLSLILIIFILRQCGFFKRGVKERLDAKKAEAETELMLNENPSQIDLEGDKKIPDI</sequence>
<keyword evidence="3" id="KW-1185">Reference proteome</keyword>
<keyword evidence="1" id="KW-0812">Transmembrane</keyword>
<name>A0A8J2P6S9_9HEXA</name>
<organism evidence="2 3">
    <name type="scientific">Allacma fusca</name>
    <dbReference type="NCBI Taxonomy" id="39272"/>
    <lineage>
        <taxon>Eukaryota</taxon>
        <taxon>Metazoa</taxon>
        <taxon>Ecdysozoa</taxon>
        <taxon>Arthropoda</taxon>
        <taxon>Hexapoda</taxon>
        <taxon>Collembola</taxon>
        <taxon>Symphypleona</taxon>
        <taxon>Sminthuridae</taxon>
        <taxon>Allacma</taxon>
    </lineage>
</organism>
<protein>
    <submittedName>
        <fullName evidence="2">Uncharacterized protein</fullName>
    </submittedName>
</protein>
<reference evidence="2" key="1">
    <citation type="submission" date="2021-06" db="EMBL/GenBank/DDBJ databases">
        <authorList>
            <person name="Hodson N. C."/>
            <person name="Mongue J. A."/>
            <person name="Jaron S. K."/>
        </authorList>
    </citation>
    <scope>NUCLEOTIDE SEQUENCE</scope>
</reference>
<dbReference type="EMBL" id="CAJVCH010248447">
    <property type="protein sequence ID" value="CAG7733399.1"/>
    <property type="molecule type" value="Genomic_DNA"/>
</dbReference>
<gene>
    <name evidence="2" type="ORF">AFUS01_LOCUS21844</name>
</gene>
<feature type="non-terminal residue" evidence="2">
    <location>
        <position position="1"/>
    </location>
</feature>
<proteinExistence type="predicted"/>
<evidence type="ECO:0000313" key="2">
    <source>
        <dbReference type="EMBL" id="CAG7733399.1"/>
    </source>
</evidence>
<dbReference type="Proteomes" id="UP000708208">
    <property type="component" value="Unassembled WGS sequence"/>
</dbReference>
<evidence type="ECO:0000256" key="1">
    <source>
        <dbReference type="SAM" id="Phobius"/>
    </source>
</evidence>
<dbReference type="AlphaFoldDB" id="A0A8J2P6S9"/>
<accession>A0A8J2P6S9</accession>
<feature type="transmembrane region" description="Helical" evidence="1">
    <location>
        <begin position="111"/>
        <end position="132"/>
    </location>
</feature>
<comment type="caution">
    <text evidence="2">The sequence shown here is derived from an EMBL/GenBank/DDBJ whole genome shotgun (WGS) entry which is preliminary data.</text>
</comment>
<evidence type="ECO:0000313" key="3">
    <source>
        <dbReference type="Proteomes" id="UP000708208"/>
    </source>
</evidence>
<keyword evidence="1" id="KW-0472">Membrane</keyword>